<dbReference type="InterPro" id="IPR027417">
    <property type="entry name" value="P-loop_NTPase"/>
</dbReference>
<dbReference type="AlphaFoldDB" id="A0A0W8FZ86"/>
<dbReference type="InterPro" id="IPR041682">
    <property type="entry name" value="AAA_14"/>
</dbReference>
<feature type="domain" description="DUF4143" evidence="2">
    <location>
        <begin position="179"/>
        <end position="339"/>
    </location>
</feature>
<dbReference type="EMBL" id="LNQE01000509">
    <property type="protein sequence ID" value="KUG26212.1"/>
    <property type="molecule type" value="Genomic_DNA"/>
</dbReference>
<dbReference type="Pfam" id="PF13173">
    <property type="entry name" value="AAA_14"/>
    <property type="match status" value="1"/>
</dbReference>
<evidence type="ECO:0000259" key="2">
    <source>
        <dbReference type="Pfam" id="PF13635"/>
    </source>
</evidence>
<evidence type="ECO:0008006" key="4">
    <source>
        <dbReference type="Google" id="ProtNLM"/>
    </source>
</evidence>
<dbReference type="SUPFAM" id="SSF52540">
    <property type="entry name" value="P-loop containing nucleoside triphosphate hydrolases"/>
    <property type="match status" value="1"/>
</dbReference>
<dbReference type="PANTHER" id="PTHR43566:SF2">
    <property type="entry name" value="DUF4143 DOMAIN-CONTAINING PROTEIN"/>
    <property type="match status" value="1"/>
</dbReference>
<dbReference type="InterPro" id="IPR025420">
    <property type="entry name" value="DUF4143"/>
</dbReference>
<accession>A0A0W8FZ86</accession>
<comment type="caution">
    <text evidence="3">The sequence shown here is derived from an EMBL/GenBank/DDBJ whole genome shotgun (WGS) entry which is preliminary data.</text>
</comment>
<evidence type="ECO:0000313" key="3">
    <source>
        <dbReference type="EMBL" id="KUG26212.1"/>
    </source>
</evidence>
<feature type="domain" description="AAA" evidence="1">
    <location>
        <begin position="2"/>
        <end position="117"/>
    </location>
</feature>
<protein>
    <recommendedName>
        <fullName evidence="4">Atpase</fullName>
    </recommendedName>
</protein>
<sequence length="389" mass="43685">MLLHGARQTGKSTLIKSLVGEEYPAEYLTFDDPGLLSAAQNNPIEFLSAYEGSIALDEVQRVPGIFPAIKSLVDKKRAPGKFILTGSSNVLLIPKISESLAGRMEILNLYPFSQNEITGSDSNFIDDVFGKNYKLPKVPGKQNELIKRVIAGGYPEMLSRKNKERQDAWFKSYVTTILQRDVRDIANIEKLSELPKLLKLFASRAGTLLNFAEFSRSSAIPQTTLKRYTALLEAIFMIYLLPAWSGNLSKRLIKTPKLYLSDTGLLSHLTGFNSERQKSDTLLWGRILENFVLMELVKHASWSNYNLSLFHFRTSGGQEVDFVIERSDGSLVGIEVKASSHVDDNLFNHMKAFAEETGKKFLRGIVFYTGEKAIPFAKNMYALPVDVLW</sequence>
<reference evidence="3" key="1">
    <citation type="journal article" date="2015" name="Proc. Natl. Acad. Sci. U.S.A.">
        <title>Networks of energetic and metabolic interactions define dynamics in microbial communities.</title>
        <authorList>
            <person name="Embree M."/>
            <person name="Liu J.K."/>
            <person name="Al-Bassam M.M."/>
            <person name="Zengler K."/>
        </authorList>
    </citation>
    <scope>NUCLEOTIDE SEQUENCE</scope>
</reference>
<dbReference type="Pfam" id="PF13635">
    <property type="entry name" value="DUF4143"/>
    <property type="match status" value="1"/>
</dbReference>
<gene>
    <name evidence="3" type="ORF">ASZ90_003954</name>
</gene>
<evidence type="ECO:0000259" key="1">
    <source>
        <dbReference type="Pfam" id="PF13173"/>
    </source>
</evidence>
<name>A0A0W8FZ86_9ZZZZ</name>
<organism evidence="3">
    <name type="scientific">hydrocarbon metagenome</name>
    <dbReference type="NCBI Taxonomy" id="938273"/>
    <lineage>
        <taxon>unclassified sequences</taxon>
        <taxon>metagenomes</taxon>
        <taxon>ecological metagenomes</taxon>
    </lineage>
</organism>
<dbReference type="PANTHER" id="PTHR43566">
    <property type="entry name" value="CONSERVED PROTEIN"/>
    <property type="match status" value="1"/>
</dbReference>
<proteinExistence type="predicted"/>